<comment type="function">
    <text evidence="4">Functions in the N-end rule pathway of protein degradation where it conjugates Leu, Phe and, less efficiently, Met from aminoacyl-tRNAs to the N-termini of proteins containing an N-terminal arginine or lysine.</text>
</comment>
<dbReference type="KEGG" id="hpse:HPF_14110"/>
<dbReference type="Pfam" id="PF03588">
    <property type="entry name" value="Leu_Phe_trans"/>
    <property type="match status" value="1"/>
</dbReference>
<keyword evidence="1 4" id="KW-0963">Cytoplasm</keyword>
<dbReference type="HAMAP" id="MF_00688">
    <property type="entry name" value="Leu_Phe_trans"/>
    <property type="match status" value="1"/>
</dbReference>
<dbReference type="RefSeq" id="WP_066151181.1">
    <property type="nucleotide sequence ID" value="NZ_CP037867.1"/>
</dbReference>
<dbReference type="InterPro" id="IPR016181">
    <property type="entry name" value="Acyl_CoA_acyltransferase"/>
</dbReference>
<evidence type="ECO:0000256" key="2">
    <source>
        <dbReference type="ARBA" id="ARBA00022679"/>
    </source>
</evidence>
<accession>A0A4P6X4Y4</accession>
<comment type="catalytic activity">
    <reaction evidence="4">
        <text>L-phenylalanyl-tRNA(Phe) + an N-terminal L-alpha-aminoacyl-[protein] = an N-terminal L-phenylalanyl-L-alpha-aminoacyl-[protein] + tRNA(Phe)</text>
        <dbReference type="Rhea" id="RHEA:43632"/>
        <dbReference type="Rhea" id="RHEA-COMP:9668"/>
        <dbReference type="Rhea" id="RHEA-COMP:9699"/>
        <dbReference type="Rhea" id="RHEA-COMP:10636"/>
        <dbReference type="Rhea" id="RHEA-COMP:10637"/>
        <dbReference type="ChEBI" id="CHEBI:78442"/>
        <dbReference type="ChEBI" id="CHEBI:78531"/>
        <dbReference type="ChEBI" id="CHEBI:78597"/>
        <dbReference type="ChEBI" id="CHEBI:83561"/>
        <dbReference type="EC" id="2.3.2.6"/>
    </reaction>
</comment>
<dbReference type="InterPro" id="IPR042203">
    <property type="entry name" value="Leu/Phe-tRNA_Trfase_C"/>
</dbReference>
<name>A0A4P6X4Y4_HYDPS</name>
<organism evidence="5 6">
    <name type="scientific">Hydrogenophaga pseudoflava</name>
    <name type="common">Pseudomonas carboxydoflava</name>
    <dbReference type="NCBI Taxonomy" id="47421"/>
    <lineage>
        <taxon>Bacteria</taxon>
        <taxon>Pseudomonadati</taxon>
        <taxon>Pseudomonadota</taxon>
        <taxon>Betaproteobacteria</taxon>
        <taxon>Burkholderiales</taxon>
        <taxon>Comamonadaceae</taxon>
        <taxon>Hydrogenophaga</taxon>
    </lineage>
</organism>
<comment type="catalytic activity">
    <reaction evidence="4">
        <text>N-terminal L-lysyl-[protein] + L-leucyl-tRNA(Leu) = N-terminal L-leucyl-L-lysyl-[protein] + tRNA(Leu) + H(+)</text>
        <dbReference type="Rhea" id="RHEA:12340"/>
        <dbReference type="Rhea" id="RHEA-COMP:9613"/>
        <dbReference type="Rhea" id="RHEA-COMP:9622"/>
        <dbReference type="Rhea" id="RHEA-COMP:12670"/>
        <dbReference type="Rhea" id="RHEA-COMP:12671"/>
        <dbReference type="ChEBI" id="CHEBI:15378"/>
        <dbReference type="ChEBI" id="CHEBI:65249"/>
        <dbReference type="ChEBI" id="CHEBI:78442"/>
        <dbReference type="ChEBI" id="CHEBI:78494"/>
        <dbReference type="ChEBI" id="CHEBI:133043"/>
        <dbReference type="EC" id="2.3.2.6"/>
    </reaction>
</comment>
<evidence type="ECO:0000256" key="4">
    <source>
        <dbReference type="HAMAP-Rule" id="MF_00688"/>
    </source>
</evidence>
<dbReference type="GO" id="GO:0008914">
    <property type="term" value="F:leucyl-tRNA--protein transferase activity"/>
    <property type="evidence" value="ECO:0007669"/>
    <property type="project" value="UniProtKB-UniRule"/>
</dbReference>
<evidence type="ECO:0000256" key="1">
    <source>
        <dbReference type="ARBA" id="ARBA00022490"/>
    </source>
</evidence>
<keyword evidence="2 4" id="KW-0808">Transferase</keyword>
<evidence type="ECO:0000313" key="6">
    <source>
        <dbReference type="Proteomes" id="UP000293912"/>
    </source>
</evidence>
<dbReference type="PANTHER" id="PTHR30098">
    <property type="entry name" value="LEUCYL/PHENYLALANYL-TRNA--PROTEIN TRANSFERASE"/>
    <property type="match status" value="1"/>
</dbReference>
<dbReference type="EMBL" id="CP037867">
    <property type="protein sequence ID" value="QBM28831.1"/>
    <property type="molecule type" value="Genomic_DNA"/>
</dbReference>
<dbReference type="NCBIfam" id="TIGR00667">
    <property type="entry name" value="aat"/>
    <property type="match status" value="1"/>
</dbReference>
<dbReference type="Gene3D" id="3.30.70.3550">
    <property type="entry name" value="Leucyl/phenylalanyl-tRNA-protein transferase, N-terminal domain"/>
    <property type="match status" value="1"/>
</dbReference>
<dbReference type="InterPro" id="IPR042221">
    <property type="entry name" value="Leu/Phe-tRNA_Trfase_N"/>
</dbReference>
<comment type="subcellular location">
    <subcellularLocation>
        <location evidence="4">Cytoplasm</location>
    </subcellularLocation>
</comment>
<dbReference type="PANTHER" id="PTHR30098:SF2">
    <property type="entry name" value="LEUCYL_PHENYLALANYL-TRNA--PROTEIN TRANSFERASE"/>
    <property type="match status" value="1"/>
</dbReference>
<dbReference type="AlphaFoldDB" id="A0A4P6X4Y4"/>
<evidence type="ECO:0000313" key="5">
    <source>
        <dbReference type="EMBL" id="QBM28831.1"/>
    </source>
</evidence>
<dbReference type="GO" id="GO:0005737">
    <property type="term" value="C:cytoplasm"/>
    <property type="evidence" value="ECO:0007669"/>
    <property type="project" value="UniProtKB-SubCell"/>
</dbReference>
<keyword evidence="6" id="KW-1185">Reference proteome</keyword>
<comment type="similarity">
    <text evidence="4">Belongs to the L/F-transferase family.</text>
</comment>
<dbReference type="EC" id="2.3.2.6" evidence="4"/>
<dbReference type="GO" id="GO:0030163">
    <property type="term" value="P:protein catabolic process"/>
    <property type="evidence" value="ECO:0007669"/>
    <property type="project" value="UniProtKB-UniRule"/>
</dbReference>
<keyword evidence="3 4" id="KW-0012">Acyltransferase</keyword>
<proteinExistence type="inferred from homology"/>
<reference evidence="5 6" key="1">
    <citation type="submission" date="2019-03" db="EMBL/GenBank/DDBJ databases">
        <authorList>
            <person name="Sebastian G."/>
            <person name="Baumann P."/>
            <person name="Ruckert C."/>
            <person name="Kalinowski J."/>
            <person name="Nebel B."/>
            <person name="Takors R."/>
            <person name="Blombach B."/>
        </authorList>
    </citation>
    <scope>NUCLEOTIDE SEQUENCE [LARGE SCALE GENOMIC DNA]</scope>
    <source>
        <strain evidence="5 6">DSM 1084</strain>
    </source>
</reference>
<dbReference type="Proteomes" id="UP000293912">
    <property type="component" value="Chromosome"/>
</dbReference>
<evidence type="ECO:0000256" key="3">
    <source>
        <dbReference type="ARBA" id="ARBA00023315"/>
    </source>
</evidence>
<protein>
    <recommendedName>
        <fullName evidence="4">Leucyl/phenylalanyl-tRNA--protein transferase</fullName>
        <ecNumber evidence="4">2.3.2.6</ecNumber>
    </recommendedName>
    <alternativeName>
        <fullName evidence="4">L/F-transferase</fullName>
    </alternativeName>
    <alternativeName>
        <fullName evidence="4">Leucyltransferase</fullName>
    </alternativeName>
    <alternativeName>
        <fullName evidence="4">Phenyalanyltransferase</fullName>
    </alternativeName>
</protein>
<gene>
    <name evidence="4 5" type="primary">aat</name>
    <name evidence="5" type="ORF">HPF_14110</name>
</gene>
<dbReference type="Gene3D" id="3.40.630.70">
    <property type="entry name" value="Leucyl/phenylalanyl-tRNA-protein transferase, C-terminal domain"/>
    <property type="match status" value="1"/>
</dbReference>
<dbReference type="SUPFAM" id="SSF55729">
    <property type="entry name" value="Acyl-CoA N-acyltransferases (Nat)"/>
    <property type="match status" value="1"/>
</dbReference>
<comment type="catalytic activity">
    <reaction evidence="4">
        <text>N-terminal L-arginyl-[protein] + L-leucyl-tRNA(Leu) = N-terminal L-leucyl-L-arginyl-[protein] + tRNA(Leu) + H(+)</text>
        <dbReference type="Rhea" id="RHEA:50416"/>
        <dbReference type="Rhea" id="RHEA-COMP:9613"/>
        <dbReference type="Rhea" id="RHEA-COMP:9622"/>
        <dbReference type="Rhea" id="RHEA-COMP:12672"/>
        <dbReference type="Rhea" id="RHEA-COMP:12673"/>
        <dbReference type="ChEBI" id="CHEBI:15378"/>
        <dbReference type="ChEBI" id="CHEBI:64719"/>
        <dbReference type="ChEBI" id="CHEBI:78442"/>
        <dbReference type="ChEBI" id="CHEBI:78494"/>
        <dbReference type="ChEBI" id="CHEBI:133044"/>
        <dbReference type="EC" id="2.3.2.6"/>
    </reaction>
</comment>
<sequence length="257" mass="28773">MSSTPTFTPELPWLEPGDPFPAVERAWGATDPAPGLLAAGGALDVDTLLRAYSEGIFPWYSAGQPILWWSTDPRMVLRTHQFRLHRSLRKTLIKLLLDQRLVIRFDHDFERVIRACAHTPRKDQAGTWILQPMIQAYLQLHSAGHAHSVEAWIDGELSGGLYCVNLGAMVFGESMFSRRSNASKLAMCGLVAFCLATEIPLIDCQQETSHLASLGATLMPRTDFSQHLRKTTSHRAPVWRFEPVYWNHLITGPDATA</sequence>
<dbReference type="InterPro" id="IPR004616">
    <property type="entry name" value="Leu/Phe-tRNA_Trfase"/>
</dbReference>